<gene>
    <name evidence="1" type="ORF">Pa4123_15160</name>
</gene>
<proteinExistence type="predicted"/>
<evidence type="ECO:0000313" key="1">
    <source>
        <dbReference type="EMBL" id="GLH96242.1"/>
    </source>
</evidence>
<name>A0ABQ5QPR9_9ACTN</name>
<dbReference type="SUPFAM" id="SSF63829">
    <property type="entry name" value="Calcium-dependent phosphotriesterase"/>
    <property type="match status" value="1"/>
</dbReference>
<sequence>MISGTPAAASPPVGEPCVYREMRTVEGGDTTVLAIDRSGRYQVGGTGRRESPDVIKARVVLWRDGTPHVGPEVDPYGGFAAVSTTGVAVGWAHENWQRHAVMYAYGQIIKLATPPDATQAEASAVNANGTVAGTAYGEPDIQRAVAWSPDGEVRVLATPPGFSHASATHIDTDGTVLGYAASGSSMPDRVRLVVWAPDGTPRVLPVAGAADPEPRMWPVDFRDGIVYGQHDNTYVRWDLEQDTATVIDTEGGSLMFANSRGSMVSFGGFGLHETVFVGGGVVRKLHNGHVGVSPLGLTDNDLVFGRSLAYMDCR</sequence>
<accession>A0ABQ5QPR9</accession>
<keyword evidence="2" id="KW-1185">Reference proteome</keyword>
<protein>
    <submittedName>
        <fullName evidence="1">Uncharacterized protein</fullName>
    </submittedName>
</protein>
<dbReference type="EMBL" id="BSDI01000007">
    <property type="protein sequence ID" value="GLH96242.1"/>
    <property type="molecule type" value="Genomic_DNA"/>
</dbReference>
<comment type="caution">
    <text evidence="1">The sequence shown here is derived from an EMBL/GenBank/DDBJ whole genome shotgun (WGS) entry which is preliminary data.</text>
</comment>
<evidence type="ECO:0000313" key="2">
    <source>
        <dbReference type="Proteomes" id="UP001144280"/>
    </source>
</evidence>
<organism evidence="1 2">
    <name type="scientific">Phytohabitans aurantiacus</name>
    <dbReference type="NCBI Taxonomy" id="3016789"/>
    <lineage>
        <taxon>Bacteria</taxon>
        <taxon>Bacillati</taxon>
        <taxon>Actinomycetota</taxon>
        <taxon>Actinomycetes</taxon>
        <taxon>Micromonosporales</taxon>
        <taxon>Micromonosporaceae</taxon>
    </lineage>
</organism>
<reference evidence="1" key="1">
    <citation type="submission" date="2022-12" db="EMBL/GenBank/DDBJ databases">
        <title>New Phytohabitans aurantiacus sp. RD004123 nov., an actinomycete isolated from soil.</title>
        <authorList>
            <person name="Triningsih D.W."/>
            <person name="Harunari E."/>
            <person name="Igarashi Y."/>
        </authorList>
    </citation>
    <scope>NUCLEOTIDE SEQUENCE</scope>
    <source>
        <strain evidence="1">RD004123</strain>
    </source>
</reference>
<dbReference type="Proteomes" id="UP001144280">
    <property type="component" value="Unassembled WGS sequence"/>
</dbReference>